<name>A0ACB8TJU7_9AGAM</name>
<organism evidence="1 2">
    <name type="scientific">Artomyces pyxidatus</name>
    <dbReference type="NCBI Taxonomy" id="48021"/>
    <lineage>
        <taxon>Eukaryota</taxon>
        <taxon>Fungi</taxon>
        <taxon>Dikarya</taxon>
        <taxon>Basidiomycota</taxon>
        <taxon>Agaricomycotina</taxon>
        <taxon>Agaricomycetes</taxon>
        <taxon>Russulales</taxon>
        <taxon>Auriscalpiaceae</taxon>
        <taxon>Artomyces</taxon>
    </lineage>
</organism>
<sequence length="198" mass="21758">MLHLLFVGITFITAVLGIPTWETFSSRASIGSLVPGSSVIEALGGYEVPQVLSLSAPPGVAGNVTITMRRRSRSSDLALFFLHHNRLFQFTNETSILNVNVLNTTAVEGEPMPYKLAVSPKREGLRDAMFRWRGTLLHYELGNGPDQTFFYVCKNASGETGIYMLAQADATPPGCTLVTLHSFNHLELIQQRKEQSSS</sequence>
<evidence type="ECO:0000313" key="1">
    <source>
        <dbReference type="EMBL" id="KAI0068711.1"/>
    </source>
</evidence>
<reference evidence="1" key="1">
    <citation type="submission" date="2021-03" db="EMBL/GenBank/DDBJ databases">
        <authorList>
            <consortium name="DOE Joint Genome Institute"/>
            <person name="Ahrendt S."/>
            <person name="Looney B.P."/>
            <person name="Miyauchi S."/>
            <person name="Morin E."/>
            <person name="Drula E."/>
            <person name="Courty P.E."/>
            <person name="Chicoki N."/>
            <person name="Fauchery L."/>
            <person name="Kohler A."/>
            <person name="Kuo A."/>
            <person name="Labutti K."/>
            <person name="Pangilinan J."/>
            <person name="Lipzen A."/>
            <person name="Riley R."/>
            <person name="Andreopoulos W."/>
            <person name="He G."/>
            <person name="Johnson J."/>
            <person name="Barry K.W."/>
            <person name="Grigoriev I.V."/>
            <person name="Nagy L."/>
            <person name="Hibbett D."/>
            <person name="Henrissat B."/>
            <person name="Matheny P.B."/>
            <person name="Labbe J."/>
            <person name="Martin F."/>
        </authorList>
    </citation>
    <scope>NUCLEOTIDE SEQUENCE</scope>
    <source>
        <strain evidence="1">HHB10654</strain>
    </source>
</reference>
<dbReference type="Proteomes" id="UP000814140">
    <property type="component" value="Unassembled WGS sequence"/>
</dbReference>
<protein>
    <submittedName>
        <fullName evidence="1">Uncharacterized protein</fullName>
    </submittedName>
</protein>
<dbReference type="EMBL" id="MU277187">
    <property type="protein sequence ID" value="KAI0068711.1"/>
    <property type="molecule type" value="Genomic_DNA"/>
</dbReference>
<proteinExistence type="predicted"/>
<reference evidence="1" key="2">
    <citation type="journal article" date="2022" name="New Phytol.">
        <title>Evolutionary transition to the ectomycorrhizal habit in the genomes of a hyperdiverse lineage of mushroom-forming fungi.</title>
        <authorList>
            <person name="Looney B."/>
            <person name="Miyauchi S."/>
            <person name="Morin E."/>
            <person name="Drula E."/>
            <person name="Courty P.E."/>
            <person name="Kohler A."/>
            <person name="Kuo A."/>
            <person name="LaButti K."/>
            <person name="Pangilinan J."/>
            <person name="Lipzen A."/>
            <person name="Riley R."/>
            <person name="Andreopoulos W."/>
            <person name="He G."/>
            <person name="Johnson J."/>
            <person name="Nolan M."/>
            <person name="Tritt A."/>
            <person name="Barry K.W."/>
            <person name="Grigoriev I.V."/>
            <person name="Nagy L.G."/>
            <person name="Hibbett D."/>
            <person name="Henrissat B."/>
            <person name="Matheny P.B."/>
            <person name="Labbe J."/>
            <person name="Martin F.M."/>
        </authorList>
    </citation>
    <scope>NUCLEOTIDE SEQUENCE</scope>
    <source>
        <strain evidence="1">HHB10654</strain>
    </source>
</reference>
<gene>
    <name evidence="1" type="ORF">BV25DRAFT_1986293</name>
</gene>
<accession>A0ACB8TJU7</accession>
<comment type="caution">
    <text evidence="1">The sequence shown here is derived from an EMBL/GenBank/DDBJ whole genome shotgun (WGS) entry which is preliminary data.</text>
</comment>
<keyword evidence="2" id="KW-1185">Reference proteome</keyword>
<evidence type="ECO:0000313" key="2">
    <source>
        <dbReference type="Proteomes" id="UP000814140"/>
    </source>
</evidence>